<dbReference type="GO" id="GO:0005576">
    <property type="term" value="C:extracellular region"/>
    <property type="evidence" value="ECO:0007669"/>
    <property type="project" value="UniProtKB-SubCell"/>
</dbReference>
<name>M0LVP7_9EURY</name>
<dbReference type="PROSITE" id="PS51257">
    <property type="entry name" value="PROKAR_LIPOPROTEIN"/>
    <property type="match status" value="1"/>
</dbReference>
<dbReference type="STRING" id="1227454.C446_11045"/>
<comment type="caution">
    <text evidence="5">The sequence shown here is derived from an EMBL/GenBank/DDBJ whole genome shotgun (WGS) entry which is preliminary data.</text>
</comment>
<protein>
    <submittedName>
        <fullName evidence="5">Polysaccharide deacetylase</fullName>
    </submittedName>
</protein>
<evidence type="ECO:0000313" key="5">
    <source>
        <dbReference type="EMBL" id="EMA37238.1"/>
    </source>
</evidence>
<dbReference type="SUPFAM" id="SSF88713">
    <property type="entry name" value="Glycoside hydrolase/deacetylase"/>
    <property type="match status" value="1"/>
</dbReference>
<dbReference type="GO" id="GO:0016810">
    <property type="term" value="F:hydrolase activity, acting on carbon-nitrogen (but not peptide) bonds"/>
    <property type="evidence" value="ECO:0007669"/>
    <property type="project" value="InterPro"/>
</dbReference>
<dbReference type="Pfam" id="PF01522">
    <property type="entry name" value="Polysacc_deac_1"/>
    <property type="match status" value="1"/>
</dbReference>
<feature type="domain" description="NodB homology" evidence="4">
    <location>
        <begin position="220"/>
        <end position="423"/>
    </location>
</feature>
<dbReference type="PANTHER" id="PTHR34216:SF3">
    <property type="entry name" value="POLY-BETA-1,6-N-ACETYL-D-GLUCOSAMINE N-DEACETYLASE"/>
    <property type="match status" value="1"/>
</dbReference>
<accession>M0LVP7</accession>
<dbReference type="AlphaFoldDB" id="M0LVP7"/>
<evidence type="ECO:0000259" key="4">
    <source>
        <dbReference type="PROSITE" id="PS51677"/>
    </source>
</evidence>
<evidence type="ECO:0000313" key="6">
    <source>
        <dbReference type="Proteomes" id="UP000011607"/>
    </source>
</evidence>
<evidence type="ECO:0000256" key="1">
    <source>
        <dbReference type="ARBA" id="ARBA00004613"/>
    </source>
</evidence>
<proteinExistence type="predicted"/>
<dbReference type="CDD" id="cd10970">
    <property type="entry name" value="CE4_DAC_u1_6s"/>
    <property type="match status" value="1"/>
</dbReference>
<feature type="compositionally biased region" description="Acidic residues" evidence="3">
    <location>
        <begin position="25"/>
        <end position="67"/>
    </location>
</feature>
<evidence type="ECO:0000256" key="3">
    <source>
        <dbReference type="SAM" id="MobiDB-lite"/>
    </source>
</evidence>
<dbReference type="PROSITE" id="PS51677">
    <property type="entry name" value="NODB"/>
    <property type="match status" value="1"/>
</dbReference>
<dbReference type="PATRIC" id="fig|1227454.3.peg.2243"/>
<keyword evidence="6" id="KW-1185">Reference proteome</keyword>
<gene>
    <name evidence="5" type="ORF">C446_11045</name>
</gene>
<dbReference type="RefSeq" id="WP_006673116.1">
    <property type="nucleotide sequence ID" value="NZ_AOMA01000108.1"/>
</dbReference>
<organism evidence="5 6">
    <name type="scientific">Halobiforma nitratireducens JCM 10879</name>
    <dbReference type="NCBI Taxonomy" id="1227454"/>
    <lineage>
        <taxon>Archaea</taxon>
        <taxon>Methanobacteriati</taxon>
        <taxon>Methanobacteriota</taxon>
        <taxon>Stenosarchaea group</taxon>
        <taxon>Halobacteria</taxon>
        <taxon>Halobacteriales</taxon>
        <taxon>Natrialbaceae</taxon>
        <taxon>Halobiforma</taxon>
    </lineage>
</organism>
<dbReference type="Proteomes" id="UP000011607">
    <property type="component" value="Unassembled WGS sequence"/>
</dbReference>
<sequence length="436" mass="48820">MKRRTYLTTTTATAVGLAFAGCMSDEADEDDPGDVDGEDDDYEDEEDDTEETETEQEEEEDEDDEATSDIFGTFDDFENLEPWMAFQDIGSVEADSDQYYEGSQCARLEPDEEEGQVRIRRSLDEPIDVRDAVPGLAVASDERGMVRIQLQDEDGDYVEYSQQVMNDVSLTRVNFGLTRIRGDPDLSEIHVLQIIRWFGDDASGRMWVDDFHFVPNTDTGKVMLQFHGGYESHYTEAMPILREYDLPATTFVPTDRLRADVAVQGDRLTYDQVGELADAGWTIGSQSAQGVHLGRVSSNEMESNVTNPIDWLEEEGYEDGARFFAYPGSEYTQESYDLVEENYDLAFAGQAESQGYAANPYLCSLVADPDPDEAVNLLEWTAQNGGITSLAFYELEDEGSIAAVEEAAARLDQLVEQGDLEVITPQEMADEYVYTD</sequence>
<dbReference type="InterPro" id="IPR051398">
    <property type="entry name" value="Polysacch_Deacetylase"/>
</dbReference>
<dbReference type="EMBL" id="AOMA01000108">
    <property type="protein sequence ID" value="EMA37238.1"/>
    <property type="molecule type" value="Genomic_DNA"/>
</dbReference>
<dbReference type="PANTHER" id="PTHR34216">
    <property type="match status" value="1"/>
</dbReference>
<dbReference type="InterPro" id="IPR011330">
    <property type="entry name" value="Glyco_hydro/deAcase_b/a-brl"/>
</dbReference>
<dbReference type="Gene3D" id="3.20.20.370">
    <property type="entry name" value="Glycoside hydrolase/deacetylase"/>
    <property type="match status" value="1"/>
</dbReference>
<dbReference type="OrthoDB" id="10436at2157"/>
<dbReference type="InterPro" id="IPR002509">
    <property type="entry name" value="NODB_dom"/>
</dbReference>
<feature type="region of interest" description="Disordered" evidence="3">
    <location>
        <begin position="22"/>
        <end position="68"/>
    </location>
</feature>
<comment type="subcellular location">
    <subcellularLocation>
        <location evidence="1">Secreted</location>
    </subcellularLocation>
</comment>
<keyword evidence="2" id="KW-0732">Signal</keyword>
<reference evidence="5 6" key="1">
    <citation type="journal article" date="2014" name="PLoS Genet.">
        <title>Phylogenetically driven sequencing of extremely halophilic archaea reveals strategies for static and dynamic osmo-response.</title>
        <authorList>
            <person name="Becker E.A."/>
            <person name="Seitzer P.M."/>
            <person name="Tritt A."/>
            <person name="Larsen D."/>
            <person name="Krusor M."/>
            <person name="Yao A.I."/>
            <person name="Wu D."/>
            <person name="Madern D."/>
            <person name="Eisen J.A."/>
            <person name="Darling A.E."/>
            <person name="Facciotti M.T."/>
        </authorList>
    </citation>
    <scope>NUCLEOTIDE SEQUENCE [LARGE SCALE GENOMIC DNA]</scope>
    <source>
        <strain evidence="5 6">JCM 10879</strain>
    </source>
</reference>
<dbReference type="eggNOG" id="arCOG09161">
    <property type="taxonomic scope" value="Archaea"/>
</dbReference>
<evidence type="ECO:0000256" key="2">
    <source>
        <dbReference type="ARBA" id="ARBA00022729"/>
    </source>
</evidence>
<dbReference type="GO" id="GO:0005975">
    <property type="term" value="P:carbohydrate metabolic process"/>
    <property type="evidence" value="ECO:0007669"/>
    <property type="project" value="InterPro"/>
</dbReference>